<dbReference type="EMBL" id="UETB01000001">
    <property type="protein sequence ID" value="SSA36625.1"/>
    <property type="molecule type" value="Genomic_DNA"/>
</dbReference>
<gene>
    <name evidence="1" type="ORF">SAMN05216184_101288</name>
</gene>
<dbReference type="RefSeq" id="WP_110850801.1">
    <property type="nucleotide sequence ID" value="NZ_QKLZ01000001.1"/>
</dbReference>
<evidence type="ECO:0000313" key="1">
    <source>
        <dbReference type="EMBL" id="SSA36625.1"/>
    </source>
</evidence>
<protein>
    <submittedName>
        <fullName evidence="1">Uncharacterized protein</fullName>
    </submittedName>
</protein>
<accession>A0A2Y8ZXC6</accession>
<evidence type="ECO:0000313" key="2">
    <source>
        <dbReference type="Proteomes" id="UP000250222"/>
    </source>
</evidence>
<name>A0A2Y8ZXC6_9MICO</name>
<sequence length="132" mass="14075">MTTHAPCTAGARCRSCTPGHLMHSIQVTLVRQAPEGWRDAVVRSIDEHNVAVVEYATGEGACTLWHHHDLSVMCPPGTAVMVHERWHVLAVARVVVNVHVHDGVGPVAPTPARYLPAGIVTELATGHGVMGS</sequence>
<dbReference type="OrthoDB" id="5189813at2"/>
<dbReference type="Proteomes" id="UP000250222">
    <property type="component" value="Unassembled WGS sequence"/>
</dbReference>
<keyword evidence="2" id="KW-1185">Reference proteome</keyword>
<dbReference type="AlphaFoldDB" id="A0A2Y8ZXC6"/>
<reference evidence="1 2" key="1">
    <citation type="submission" date="2016-10" db="EMBL/GenBank/DDBJ databases">
        <authorList>
            <person name="Cai Z."/>
        </authorList>
    </citation>
    <scope>NUCLEOTIDE SEQUENCE [LARGE SCALE GENOMIC DNA]</scope>
    <source>
        <strain evidence="1 2">CGMCC 1.10826</strain>
    </source>
</reference>
<proteinExistence type="predicted"/>
<organism evidence="1 2">
    <name type="scientific">Georgenia satyanarayanai</name>
    <dbReference type="NCBI Taxonomy" id="860221"/>
    <lineage>
        <taxon>Bacteria</taxon>
        <taxon>Bacillati</taxon>
        <taxon>Actinomycetota</taxon>
        <taxon>Actinomycetes</taxon>
        <taxon>Micrococcales</taxon>
        <taxon>Bogoriellaceae</taxon>
        <taxon>Georgenia</taxon>
    </lineage>
</organism>